<name>A0A6I4WAV3_9ACTN</name>
<feature type="transmembrane region" description="Helical" evidence="1">
    <location>
        <begin position="326"/>
        <end position="346"/>
    </location>
</feature>
<feature type="transmembrane region" description="Helical" evidence="1">
    <location>
        <begin position="353"/>
        <end position="373"/>
    </location>
</feature>
<dbReference type="EMBL" id="WUTW01000010">
    <property type="protein sequence ID" value="MXQ68039.1"/>
    <property type="molecule type" value="Genomic_DNA"/>
</dbReference>
<evidence type="ECO:0000256" key="1">
    <source>
        <dbReference type="SAM" id="Phobius"/>
    </source>
</evidence>
<feature type="transmembrane region" description="Helical" evidence="1">
    <location>
        <begin position="79"/>
        <end position="96"/>
    </location>
</feature>
<organism evidence="2 3">
    <name type="scientific">Actinomadura rayongensis</name>
    <dbReference type="NCBI Taxonomy" id="1429076"/>
    <lineage>
        <taxon>Bacteria</taxon>
        <taxon>Bacillati</taxon>
        <taxon>Actinomycetota</taxon>
        <taxon>Actinomycetes</taxon>
        <taxon>Streptosporangiales</taxon>
        <taxon>Thermomonosporaceae</taxon>
        <taxon>Actinomadura</taxon>
    </lineage>
</organism>
<reference evidence="2 3" key="1">
    <citation type="submission" date="2019-12" db="EMBL/GenBank/DDBJ databases">
        <title>Nocardia macrotermitis sp. nov. and Nocardia aurantia sp. nov., isolated from the gut of the fungus growing-termite Macrotermes natalensis.</title>
        <authorList>
            <person name="Christine B."/>
            <person name="Rene B."/>
        </authorList>
    </citation>
    <scope>NUCLEOTIDE SEQUENCE [LARGE SCALE GENOMIC DNA]</scope>
    <source>
        <strain evidence="2 3">DSM 102126</strain>
    </source>
</reference>
<sequence length="560" mass="57895">MKRTGWVWPGVTGLVLGLLALGPGLAPGFLLSFDMVFTPGPRFSAMTFGLTGTVPRHVPSDAFGVALAHVLPGDVAQKAVLLGIFVLASMAAASLVPTRRVVPRVAAGAVYAWNPFVAERLLLGHWAFLLGYAALPLVAGAAARAAEPGGGRRLTRALVPAAIGGFAGVAVSALVAGAVVLCRPERKRGLAKAVAAVVVLSLPWLVTGWLRPSGMPGAPEGVGAFAARADTPFGALGSLFTLGGAWNAATVPPGYGTPLLAVVWLVVVVASVVAFARTRTDGTAGLAIAAGAGYVLAALGVVAAPLLRGLIEAWPGFAVLRDGQQYVAPLAVVVAVGFGVLADRAADRRLDALGVLAVLLPLVLLPGLAWGAAGRLRPVHYPDAWARAREIVRADPVPGDVLILPWATYREYPWNGGRTSLDALPRYLDRRGILSDAVVIGRTVVPAEDPRARALDPVVRAGGPLTARLAAHGIRYVAFDAETSGNAYYARLGGAQRVLADADLVLYRLPDPARPREDSAPAALAGTAWAVTLMSVVWSFAASGITLATRSLRHPRGKAP</sequence>
<dbReference type="AlphaFoldDB" id="A0A6I4WAV3"/>
<evidence type="ECO:0000313" key="2">
    <source>
        <dbReference type="EMBL" id="MXQ68039.1"/>
    </source>
</evidence>
<keyword evidence="1" id="KW-0472">Membrane</keyword>
<keyword evidence="1" id="KW-0812">Transmembrane</keyword>
<comment type="caution">
    <text evidence="2">The sequence shown here is derived from an EMBL/GenBank/DDBJ whole genome shotgun (WGS) entry which is preliminary data.</text>
</comment>
<keyword evidence="1" id="KW-1133">Transmembrane helix</keyword>
<feature type="transmembrane region" description="Helical" evidence="1">
    <location>
        <begin position="193"/>
        <end position="210"/>
    </location>
</feature>
<feature type="transmembrane region" description="Helical" evidence="1">
    <location>
        <begin position="158"/>
        <end position="181"/>
    </location>
</feature>
<feature type="transmembrane region" description="Helical" evidence="1">
    <location>
        <begin position="126"/>
        <end position="146"/>
    </location>
</feature>
<protein>
    <recommendedName>
        <fullName evidence="4">DUF3367 domain-containing protein</fullName>
    </recommendedName>
</protein>
<evidence type="ECO:0000313" key="3">
    <source>
        <dbReference type="Proteomes" id="UP000431901"/>
    </source>
</evidence>
<keyword evidence="3" id="KW-1185">Reference proteome</keyword>
<feature type="transmembrane region" description="Helical" evidence="1">
    <location>
        <begin position="255"/>
        <end position="276"/>
    </location>
</feature>
<feature type="transmembrane region" description="Helical" evidence="1">
    <location>
        <begin position="522"/>
        <end position="548"/>
    </location>
</feature>
<proteinExistence type="predicted"/>
<dbReference type="OrthoDB" id="3463898at2"/>
<accession>A0A6I4WAV3</accession>
<feature type="transmembrane region" description="Helical" evidence="1">
    <location>
        <begin position="283"/>
        <end position="306"/>
    </location>
</feature>
<gene>
    <name evidence="2" type="ORF">GQ466_28890</name>
</gene>
<dbReference type="Proteomes" id="UP000431901">
    <property type="component" value="Unassembled WGS sequence"/>
</dbReference>
<evidence type="ECO:0008006" key="4">
    <source>
        <dbReference type="Google" id="ProtNLM"/>
    </source>
</evidence>
<dbReference type="RefSeq" id="WP_161106228.1">
    <property type="nucleotide sequence ID" value="NZ_JBHLYI010000021.1"/>
</dbReference>